<dbReference type="SMART" id="SM00349">
    <property type="entry name" value="KRAB"/>
    <property type="match status" value="1"/>
</dbReference>
<dbReference type="InterPro" id="IPR001909">
    <property type="entry name" value="KRAB"/>
</dbReference>
<organism evidence="2 3">
    <name type="scientific">Acinonyx jubatus</name>
    <name type="common">Cheetah</name>
    <dbReference type="NCBI Taxonomy" id="32536"/>
    <lineage>
        <taxon>Eukaryota</taxon>
        <taxon>Metazoa</taxon>
        <taxon>Chordata</taxon>
        <taxon>Craniata</taxon>
        <taxon>Vertebrata</taxon>
        <taxon>Euteleostomi</taxon>
        <taxon>Mammalia</taxon>
        <taxon>Eutheria</taxon>
        <taxon>Laurasiatheria</taxon>
        <taxon>Carnivora</taxon>
        <taxon>Feliformia</taxon>
        <taxon>Felidae</taxon>
        <taxon>Felinae</taxon>
        <taxon>Acinonyx</taxon>
    </lineage>
</organism>
<evidence type="ECO:0000259" key="1">
    <source>
        <dbReference type="PROSITE" id="PS50805"/>
    </source>
</evidence>
<evidence type="ECO:0000313" key="3">
    <source>
        <dbReference type="RefSeq" id="XP_053066591.1"/>
    </source>
</evidence>
<dbReference type="PANTHER" id="PTHR23232">
    <property type="entry name" value="KRAB DOMAIN C2H2 ZINC FINGER"/>
    <property type="match status" value="1"/>
</dbReference>
<proteinExistence type="predicted"/>
<dbReference type="InterPro" id="IPR050169">
    <property type="entry name" value="Krueppel_C2H2_ZnF"/>
</dbReference>
<dbReference type="CDD" id="cd07765">
    <property type="entry name" value="KRAB_A-box"/>
    <property type="match status" value="1"/>
</dbReference>
<dbReference type="InterPro" id="IPR036051">
    <property type="entry name" value="KRAB_dom_sf"/>
</dbReference>
<dbReference type="PROSITE" id="PS50805">
    <property type="entry name" value="KRAB"/>
    <property type="match status" value="1"/>
</dbReference>
<sequence>MTVELVKAISQDLVTFKDVAIDFSQEEWEWLNPAQRSLYKNMMLENYRNLVSLGLCLSKPYVISSLEQGGEPWEIKNEMTESPDLESMYETHELSLKHFVYDDVLMERITGYGLEHSTFSENWKCEDLFERQLFLIQSETRFGTQDTVENESSFGHNLCSCLSDD</sequence>
<dbReference type="Gene3D" id="6.10.140.140">
    <property type="match status" value="1"/>
</dbReference>
<protein>
    <submittedName>
        <fullName evidence="3">Zinc finger protein 471 isoform X5</fullName>
    </submittedName>
</protein>
<dbReference type="PANTHER" id="PTHR23232:SF142">
    <property type="entry name" value="GASTRULA ZINC FINGER PROTEIN XLCGF57.1-LIKE-RELATED"/>
    <property type="match status" value="1"/>
</dbReference>
<dbReference type="RefSeq" id="XP_053066591.1">
    <property type="nucleotide sequence ID" value="XM_053210616.1"/>
</dbReference>
<evidence type="ECO:0000313" key="2">
    <source>
        <dbReference type="Proteomes" id="UP001652583"/>
    </source>
</evidence>
<dbReference type="GeneID" id="106985873"/>
<accession>A0ABM3P4I7</accession>
<reference evidence="3" key="1">
    <citation type="submission" date="2025-08" db="UniProtKB">
        <authorList>
            <consortium name="RefSeq"/>
        </authorList>
    </citation>
    <scope>IDENTIFICATION</scope>
    <source>
        <tissue evidence="3">Blood</tissue>
    </source>
</reference>
<dbReference type="Pfam" id="PF01352">
    <property type="entry name" value="KRAB"/>
    <property type="match status" value="1"/>
</dbReference>
<name>A0ABM3P4I7_ACIJB</name>
<dbReference type="SUPFAM" id="SSF109640">
    <property type="entry name" value="KRAB domain (Kruppel-associated box)"/>
    <property type="match status" value="1"/>
</dbReference>
<keyword evidence="2" id="KW-1185">Reference proteome</keyword>
<dbReference type="Proteomes" id="UP001652583">
    <property type="component" value="Chromosome E2"/>
</dbReference>
<gene>
    <name evidence="3" type="primary">ZNF471</name>
</gene>
<feature type="domain" description="KRAB" evidence="1">
    <location>
        <begin position="14"/>
        <end position="85"/>
    </location>
</feature>